<dbReference type="EMBL" id="JAHUTJ010045642">
    <property type="protein sequence ID" value="MED6282294.1"/>
    <property type="molecule type" value="Genomic_DNA"/>
</dbReference>
<protein>
    <submittedName>
        <fullName evidence="1">Uncharacterized protein</fullName>
    </submittedName>
</protein>
<accession>A0ABU7E932</accession>
<evidence type="ECO:0000313" key="1">
    <source>
        <dbReference type="EMBL" id="MED6282294.1"/>
    </source>
</evidence>
<proteinExistence type="predicted"/>
<name>A0ABU7E932_9TELE</name>
<sequence length="66" mass="7870">MQLIKFSRREGRVKESPTCPDWTFFSGYTMDSWQKWRIDFCSLESAVTWSIEIGFAFEKHQRDSQG</sequence>
<reference evidence="1 2" key="1">
    <citation type="submission" date="2021-06" db="EMBL/GenBank/DDBJ databases">
        <authorList>
            <person name="Palmer J.M."/>
        </authorList>
    </citation>
    <scope>NUCLEOTIDE SEQUENCE [LARGE SCALE GENOMIC DNA]</scope>
    <source>
        <strain evidence="1 2">CL_MEX2019</strain>
        <tissue evidence="1">Muscle</tissue>
    </source>
</reference>
<evidence type="ECO:0000313" key="2">
    <source>
        <dbReference type="Proteomes" id="UP001352852"/>
    </source>
</evidence>
<comment type="caution">
    <text evidence="1">The sequence shown here is derived from an EMBL/GenBank/DDBJ whole genome shotgun (WGS) entry which is preliminary data.</text>
</comment>
<keyword evidence="2" id="KW-1185">Reference proteome</keyword>
<organism evidence="1 2">
    <name type="scientific">Characodon lateralis</name>
    <dbReference type="NCBI Taxonomy" id="208331"/>
    <lineage>
        <taxon>Eukaryota</taxon>
        <taxon>Metazoa</taxon>
        <taxon>Chordata</taxon>
        <taxon>Craniata</taxon>
        <taxon>Vertebrata</taxon>
        <taxon>Euteleostomi</taxon>
        <taxon>Actinopterygii</taxon>
        <taxon>Neopterygii</taxon>
        <taxon>Teleostei</taxon>
        <taxon>Neoteleostei</taxon>
        <taxon>Acanthomorphata</taxon>
        <taxon>Ovalentaria</taxon>
        <taxon>Atherinomorphae</taxon>
        <taxon>Cyprinodontiformes</taxon>
        <taxon>Goodeidae</taxon>
        <taxon>Characodon</taxon>
    </lineage>
</organism>
<gene>
    <name evidence="1" type="ORF">CHARACLAT_030606</name>
</gene>
<dbReference type="Proteomes" id="UP001352852">
    <property type="component" value="Unassembled WGS sequence"/>
</dbReference>